<dbReference type="Proteomes" id="UP001589867">
    <property type="component" value="Unassembled WGS sequence"/>
</dbReference>
<proteinExistence type="predicted"/>
<dbReference type="InterPro" id="IPR011990">
    <property type="entry name" value="TPR-like_helical_dom_sf"/>
</dbReference>
<evidence type="ECO:0000313" key="3">
    <source>
        <dbReference type="Proteomes" id="UP001589867"/>
    </source>
</evidence>
<dbReference type="PROSITE" id="PS50943">
    <property type="entry name" value="HTH_CROC1"/>
    <property type="match status" value="1"/>
</dbReference>
<name>A0ABV6MDM1_9ACTN</name>
<dbReference type="RefSeq" id="WP_377259614.1">
    <property type="nucleotide sequence ID" value="NZ_JBHLUH010000077.1"/>
</dbReference>
<organism evidence="2 3">
    <name type="scientific">Phytohabitans kaempferiae</name>
    <dbReference type="NCBI Taxonomy" id="1620943"/>
    <lineage>
        <taxon>Bacteria</taxon>
        <taxon>Bacillati</taxon>
        <taxon>Actinomycetota</taxon>
        <taxon>Actinomycetes</taxon>
        <taxon>Micromonosporales</taxon>
        <taxon>Micromonosporaceae</taxon>
    </lineage>
</organism>
<comment type="caution">
    <text evidence="2">The sequence shown here is derived from an EMBL/GenBank/DDBJ whole genome shotgun (WGS) entry which is preliminary data.</text>
</comment>
<dbReference type="InterPro" id="IPR001387">
    <property type="entry name" value="Cro/C1-type_HTH"/>
</dbReference>
<dbReference type="Pfam" id="PF13560">
    <property type="entry name" value="HTH_31"/>
    <property type="match status" value="1"/>
</dbReference>
<reference evidence="2 3" key="1">
    <citation type="submission" date="2024-09" db="EMBL/GenBank/DDBJ databases">
        <authorList>
            <person name="Sun Q."/>
            <person name="Mori K."/>
        </authorList>
    </citation>
    <scope>NUCLEOTIDE SEQUENCE [LARGE SCALE GENOMIC DNA]</scope>
    <source>
        <strain evidence="2 3">TBRC 3947</strain>
    </source>
</reference>
<protein>
    <submittedName>
        <fullName evidence="2">Helix-turn-helix domain-containing protein</fullName>
    </submittedName>
</protein>
<keyword evidence="3" id="KW-1185">Reference proteome</keyword>
<evidence type="ECO:0000313" key="2">
    <source>
        <dbReference type="EMBL" id="MFC0532821.1"/>
    </source>
</evidence>
<feature type="domain" description="HTH cro/C1-type" evidence="1">
    <location>
        <begin position="12"/>
        <end position="68"/>
    </location>
</feature>
<dbReference type="InterPro" id="IPR010982">
    <property type="entry name" value="Lambda_DNA-bd_dom_sf"/>
</dbReference>
<dbReference type="Gene3D" id="1.10.260.40">
    <property type="entry name" value="lambda repressor-like DNA-binding domains"/>
    <property type="match status" value="1"/>
</dbReference>
<evidence type="ECO:0000259" key="1">
    <source>
        <dbReference type="PROSITE" id="PS50943"/>
    </source>
</evidence>
<dbReference type="SMART" id="SM00530">
    <property type="entry name" value="HTH_XRE"/>
    <property type="match status" value="1"/>
</dbReference>
<dbReference type="CDD" id="cd00093">
    <property type="entry name" value="HTH_XRE"/>
    <property type="match status" value="1"/>
</dbReference>
<accession>A0ABV6MDM1</accession>
<dbReference type="SUPFAM" id="SSF47413">
    <property type="entry name" value="lambda repressor-like DNA-binding domains"/>
    <property type="match status" value="1"/>
</dbReference>
<dbReference type="Gene3D" id="1.25.40.10">
    <property type="entry name" value="Tetratricopeptide repeat domain"/>
    <property type="match status" value="1"/>
</dbReference>
<sequence length="402" mass="44145">MESQEWAIGQRIASHRGRCGLTQEELAGLVGISLSMMKKIESGDRLVTRFSLLVLFAQALRIKDLRELTGVPLALMPDGRRGHPSANAVYAALMDRGRSVAEPVDLADLTRCIEHAWRTWQAPSAFRYDAVGQQLPELLRHAQSAVCGLEGRQRREALRLASTLYQLTRTWTKRVGEYELSIVAADRAVSSALDADDPDLAGAAAWNLAMILSAQGKTEHSRAVVHQAIAELKPRLDRPSAKRLAVFGGLHLLGATEAARDDNTGEAQQLLGVAGTVAAKTGETNHFRMVFGPTNVALHRVSTAVELGRLGDALHLVEHTDVQQTSAVERRLTFHLDAARCYLHKRNDVAAVHMIQRIHRESPEELRYSSIVRGTLTQLRNRAKPAVHAELRPLLEAASLPA</sequence>
<dbReference type="EMBL" id="JBHLUH010000077">
    <property type="protein sequence ID" value="MFC0532821.1"/>
    <property type="molecule type" value="Genomic_DNA"/>
</dbReference>
<gene>
    <name evidence="2" type="ORF">ACFFIA_34900</name>
</gene>